<dbReference type="AlphaFoldDB" id="E3H6J5"/>
<dbReference type="InterPro" id="IPR036388">
    <property type="entry name" value="WH-like_DNA-bd_sf"/>
</dbReference>
<protein>
    <submittedName>
        <fullName evidence="1">Uncharacterized protein</fullName>
    </submittedName>
</protein>
<dbReference type="STRING" id="572544.Ilyop_0091"/>
<dbReference type="Proteomes" id="UP000006875">
    <property type="component" value="Chromosome"/>
</dbReference>
<accession>E3H6J5</accession>
<dbReference type="HOGENOM" id="CLU_203781_1_0_0"/>
<name>E3H6J5_ILYPC</name>
<proteinExistence type="predicted"/>
<dbReference type="RefSeq" id="WP_013386551.1">
    <property type="nucleotide sequence ID" value="NC_014632.1"/>
</dbReference>
<evidence type="ECO:0000313" key="1">
    <source>
        <dbReference type="EMBL" id="ADO81880.1"/>
    </source>
</evidence>
<sequence>MNIKEKIIKLLKDSDPLRSGEIAKKIGEEKNEVDKAIKELKKNK</sequence>
<dbReference type="Gene3D" id="1.10.10.10">
    <property type="entry name" value="Winged helix-like DNA-binding domain superfamily/Winged helix DNA-binding domain"/>
    <property type="match status" value="1"/>
</dbReference>
<dbReference type="SUPFAM" id="SSF46785">
    <property type="entry name" value="Winged helix' DNA-binding domain"/>
    <property type="match status" value="1"/>
</dbReference>
<dbReference type="KEGG" id="ipo:Ilyop_0091"/>
<dbReference type="EMBL" id="CP002281">
    <property type="protein sequence ID" value="ADO81880.1"/>
    <property type="molecule type" value="Genomic_DNA"/>
</dbReference>
<gene>
    <name evidence="1" type="ordered locus">Ilyop_0091</name>
</gene>
<keyword evidence="2" id="KW-1185">Reference proteome</keyword>
<organism evidence="1 2">
    <name type="scientific">Ilyobacter polytropus (strain ATCC 51220 / DSM 2926 / LMG 16218 / CuHBu1)</name>
    <dbReference type="NCBI Taxonomy" id="572544"/>
    <lineage>
        <taxon>Bacteria</taxon>
        <taxon>Fusobacteriati</taxon>
        <taxon>Fusobacteriota</taxon>
        <taxon>Fusobacteriia</taxon>
        <taxon>Fusobacteriales</taxon>
        <taxon>Fusobacteriaceae</taxon>
        <taxon>Ilyobacter</taxon>
    </lineage>
</organism>
<evidence type="ECO:0000313" key="2">
    <source>
        <dbReference type="Proteomes" id="UP000006875"/>
    </source>
</evidence>
<reference evidence="1 2" key="1">
    <citation type="journal article" date="2010" name="Stand. Genomic Sci.">
        <title>Complete genome sequence of Ilyobacter polytropus type strain (CuHbu1).</title>
        <authorList>
            <person name="Sikorski J."/>
            <person name="Chertkov O."/>
            <person name="Lapidus A."/>
            <person name="Nolan M."/>
            <person name="Lucas S."/>
            <person name="Del Rio T.G."/>
            <person name="Tice H."/>
            <person name="Cheng J.F."/>
            <person name="Tapia R."/>
            <person name="Han C."/>
            <person name="Goodwin L."/>
            <person name="Pitluck S."/>
            <person name="Liolios K."/>
            <person name="Ivanova N."/>
            <person name="Mavromatis K."/>
            <person name="Mikhailova N."/>
            <person name="Pati A."/>
            <person name="Chen A."/>
            <person name="Palaniappan K."/>
            <person name="Land M."/>
            <person name="Hauser L."/>
            <person name="Chang Y.J."/>
            <person name="Jeffries C.D."/>
            <person name="Brambilla E."/>
            <person name="Yasawong M."/>
            <person name="Rohde M."/>
            <person name="Pukall R."/>
            <person name="Spring S."/>
            <person name="Goker M."/>
            <person name="Woyke T."/>
            <person name="Bristow J."/>
            <person name="Eisen J.A."/>
            <person name="Markowitz V."/>
            <person name="Hugenholtz P."/>
            <person name="Kyrpides N.C."/>
            <person name="Klenk H.P."/>
        </authorList>
    </citation>
    <scope>NUCLEOTIDE SEQUENCE [LARGE SCALE GENOMIC DNA]</scope>
    <source>
        <strain evidence="2">ATCC 51220 / DSM 2926 / LMG 16218 / CuHBu1</strain>
    </source>
</reference>
<dbReference type="InterPro" id="IPR036390">
    <property type="entry name" value="WH_DNA-bd_sf"/>
</dbReference>